<comment type="caution">
    <text evidence="1">The sequence shown here is derived from an EMBL/GenBank/DDBJ whole genome shotgun (WGS) entry which is preliminary data.</text>
</comment>
<evidence type="ECO:0000313" key="2">
    <source>
        <dbReference type="Proteomes" id="UP000326464"/>
    </source>
</evidence>
<organism evidence="1 2">
    <name type="scientific">Arthrobacter bussei</name>
    <dbReference type="NCBI Taxonomy" id="2594179"/>
    <lineage>
        <taxon>Bacteria</taxon>
        <taxon>Bacillati</taxon>
        <taxon>Actinomycetota</taxon>
        <taxon>Actinomycetes</taxon>
        <taxon>Micrococcales</taxon>
        <taxon>Micrococcaceae</taxon>
        <taxon>Arthrobacter</taxon>
    </lineage>
</organism>
<name>A0A7X1NQY9_9MICC</name>
<accession>A0A7X1NQY9</accession>
<dbReference type="AlphaFoldDB" id="A0A7X1NQY9"/>
<evidence type="ECO:0000313" key="1">
    <source>
        <dbReference type="EMBL" id="MPY11180.1"/>
    </source>
</evidence>
<keyword evidence="2" id="KW-1185">Reference proteome</keyword>
<reference evidence="2" key="1">
    <citation type="submission" date="2019-07" db="EMBL/GenBank/DDBJ databases">
        <title>Arthrobacter KR32 sp. nov., isolated from mountain cheese made of cows milk.</title>
        <authorList>
            <person name="Flegler A."/>
        </authorList>
    </citation>
    <scope>NUCLEOTIDE SEQUENCE [LARGE SCALE GENOMIC DNA]</scope>
    <source>
        <strain evidence="2">KR32</strain>
    </source>
</reference>
<dbReference type="Proteomes" id="UP000326464">
    <property type="component" value="Unassembled WGS sequence"/>
</dbReference>
<dbReference type="OrthoDB" id="3647959at2"/>
<sequence>MLEQLDPMVVVDSLRIAFTGTEPPANLLEQLGGWDAVQTAAPVLVDDPLLLPLAALTARDAFAMKRAGENLQALRPAATAVANAILDTADPAIFASGVDLFIGDAVLSLAVGEPIATRCLTLAVPPTGEEGGLVEASVLRRAVALEGAARLAVSGLGSKNKLLGLLEDVLEPQPRRYAQAVARTVAMAFDHWSPDDEVADVIHILTGVTAPHYDHAPEDEVLRRNEEFRKDIAPDAEWTLANIAVAKALRFTRVTDICAALNTATEHLSTVIALDDRDDAELLRASVVLLRNLLLSLPTGPGSHDAVTWDIELTDARELAARAGKFALDRHGLNHWSGDRKLAVLQGWRRLADDLAFLKDQLSRDSIYAASVVLDDITSIYSASRAYELTSGAYEAQNVVAVIRPSISSGFASRAGLLRNLVDHTEMLKVLLADSEGTDEADDLRTRMATAEQILKAARANLVPSEPPGKLRGQSADLPPLLADFFGPTPAAAAALEGVPPEELRRLATGIADLKAATDLDPDLTVTAARRRILDALVSAADFRDEVIPAVTAVLDQLIKFVRQRLNSQESWKSYQFRPNANEHDLHVDLYEWLCQGQFGSFTNVEVQEVGAGRVDIQIQFSGFHLYLELKVDDTSVPVDSKAAYIKQTVSYQASDVRIGFLVVLRMSRPKDKSPSGHLSEYVSHTTVPIQGSDVVRHIVMLEIPGNQTKPSSVR</sequence>
<gene>
    <name evidence="1" type="ORF">FNH21_10705</name>
</gene>
<dbReference type="EMBL" id="VJXX01000003">
    <property type="protein sequence ID" value="MPY11180.1"/>
    <property type="molecule type" value="Genomic_DNA"/>
</dbReference>
<dbReference type="RefSeq" id="WP_152815298.1">
    <property type="nucleotide sequence ID" value="NZ_VJXX01000003.1"/>
</dbReference>
<proteinExistence type="predicted"/>
<protein>
    <submittedName>
        <fullName evidence="1">Uncharacterized protein</fullName>
    </submittedName>
</protein>